<evidence type="ECO:0000313" key="2">
    <source>
        <dbReference type="Proteomes" id="UP000272025"/>
    </source>
</evidence>
<keyword evidence="2" id="KW-1185">Reference proteome</keyword>
<protein>
    <submittedName>
        <fullName evidence="1">Uncharacterized protein</fullName>
    </submittedName>
</protein>
<dbReference type="RefSeq" id="XP_028465892.1">
    <property type="nucleotide sequence ID" value="XM_028607061.1"/>
</dbReference>
<sequence length="114" mass="12510">MATASFFRIQRLTNWDTQRLLIGSRTAKRGRATSLVRAPLTSEGKGGWLVAAAAAAAHVGMAEGNCEQATRRQLRHRVGSLADRREGFEKSTGSRLMSHDRAIRGGTDEMSWLL</sequence>
<reference evidence="1 2" key="1">
    <citation type="journal article" date="2018" name="Mol. Ecol.">
        <title>The obligate alkalophilic soda-lake fungus Sodiomyces alkalinus has shifted to a protein diet.</title>
        <authorList>
            <person name="Grum-Grzhimaylo A.A."/>
            <person name="Falkoski D.L."/>
            <person name="van den Heuvel J."/>
            <person name="Valero-Jimenez C.A."/>
            <person name="Min B."/>
            <person name="Choi I.G."/>
            <person name="Lipzen A."/>
            <person name="Daum C.G."/>
            <person name="Aanen D.K."/>
            <person name="Tsang A."/>
            <person name="Henrissat B."/>
            <person name="Bilanenko E.N."/>
            <person name="de Vries R.P."/>
            <person name="van Kan J.A.L."/>
            <person name="Grigoriev I.V."/>
            <person name="Debets A.J.M."/>
        </authorList>
    </citation>
    <scope>NUCLEOTIDE SEQUENCE [LARGE SCALE GENOMIC DNA]</scope>
    <source>
        <strain evidence="1 2">F11</strain>
    </source>
</reference>
<evidence type="ECO:0000313" key="1">
    <source>
        <dbReference type="EMBL" id="ROT38086.1"/>
    </source>
</evidence>
<dbReference type="EMBL" id="ML119056">
    <property type="protein sequence ID" value="ROT38086.1"/>
    <property type="molecule type" value="Genomic_DNA"/>
</dbReference>
<proteinExistence type="predicted"/>
<dbReference type="GeneID" id="39575539"/>
<dbReference type="Proteomes" id="UP000272025">
    <property type="component" value="Unassembled WGS sequence"/>
</dbReference>
<dbReference type="AlphaFoldDB" id="A0A3N2PUR8"/>
<gene>
    <name evidence="1" type="ORF">SODALDRAFT_181321</name>
</gene>
<accession>A0A3N2PUR8</accession>
<organism evidence="1 2">
    <name type="scientific">Sodiomyces alkalinus (strain CBS 110278 / VKM F-3762 / F11)</name>
    <name type="common">Alkaliphilic filamentous fungus</name>
    <dbReference type="NCBI Taxonomy" id="1314773"/>
    <lineage>
        <taxon>Eukaryota</taxon>
        <taxon>Fungi</taxon>
        <taxon>Dikarya</taxon>
        <taxon>Ascomycota</taxon>
        <taxon>Pezizomycotina</taxon>
        <taxon>Sordariomycetes</taxon>
        <taxon>Hypocreomycetidae</taxon>
        <taxon>Glomerellales</taxon>
        <taxon>Plectosphaerellaceae</taxon>
        <taxon>Sodiomyces</taxon>
    </lineage>
</organism>
<name>A0A3N2PUR8_SODAK</name>